<proteinExistence type="predicted"/>
<dbReference type="PANTHER" id="PTHR33885">
    <property type="entry name" value="PHAGE SHOCK PROTEIN C"/>
    <property type="match status" value="1"/>
</dbReference>
<comment type="subcellular location">
    <subcellularLocation>
        <location evidence="1">Cell membrane</location>
        <topology evidence="1">Single-pass membrane protein</topology>
    </subcellularLocation>
</comment>
<gene>
    <name evidence="8" type="ORF">ACFQ11_37780</name>
</gene>
<feature type="non-terminal residue" evidence="8">
    <location>
        <position position="161"/>
    </location>
</feature>
<keyword evidence="9" id="KW-1185">Reference proteome</keyword>
<feature type="domain" description="Phage shock protein PspC N-terminal" evidence="7">
    <location>
        <begin position="27"/>
        <end position="82"/>
    </location>
</feature>
<organism evidence="8 9">
    <name type="scientific">Actinomadura sediminis</name>
    <dbReference type="NCBI Taxonomy" id="1038904"/>
    <lineage>
        <taxon>Bacteria</taxon>
        <taxon>Bacillati</taxon>
        <taxon>Actinomycetota</taxon>
        <taxon>Actinomycetes</taxon>
        <taxon>Streptosporangiales</taxon>
        <taxon>Thermomonosporaceae</taxon>
        <taxon>Actinomadura</taxon>
    </lineage>
</organism>
<dbReference type="EMBL" id="JBHTJA010000258">
    <property type="protein sequence ID" value="MFD0906174.1"/>
    <property type="molecule type" value="Genomic_DNA"/>
</dbReference>
<feature type="transmembrane region" description="Helical" evidence="6">
    <location>
        <begin position="97"/>
        <end position="119"/>
    </location>
</feature>
<accession>A0ABW3F2Z5</accession>
<dbReference type="InterPro" id="IPR007168">
    <property type="entry name" value="Phageshock_PspC_N"/>
</dbReference>
<feature type="transmembrane region" description="Helical" evidence="6">
    <location>
        <begin position="125"/>
        <end position="143"/>
    </location>
</feature>
<evidence type="ECO:0000313" key="9">
    <source>
        <dbReference type="Proteomes" id="UP001596972"/>
    </source>
</evidence>
<evidence type="ECO:0000256" key="4">
    <source>
        <dbReference type="ARBA" id="ARBA00022989"/>
    </source>
</evidence>
<evidence type="ECO:0000256" key="1">
    <source>
        <dbReference type="ARBA" id="ARBA00004162"/>
    </source>
</evidence>
<sequence length="161" mass="16127">MVEDTNDTGGGRAAATGATAAGGDYPRLARDDASRVLTGACGGLGRYTGIDPVVYRVAFGVLAFAQGQGVVLYIAAALLMPSAPGATAPAERLLRRWFDATGVLTILGGLLVASTLFAVPGGFDTNAITALVVAALAAATAHARGVRFKAALRGAPERLAG</sequence>
<feature type="transmembrane region" description="Helical" evidence="6">
    <location>
        <begin position="53"/>
        <end position="76"/>
    </location>
</feature>
<dbReference type="RefSeq" id="WP_378307762.1">
    <property type="nucleotide sequence ID" value="NZ_JBHTJA010000258.1"/>
</dbReference>
<evidence type="ECO:0000259" key="7">
    <source>
        <dbReference type="Pfam" id="PF04024"/>
    </source>
</evidence>
<evidence type="ECO:0000256" key="2">
    <source>
        <dbReference type="ARBA" id="ARBA00022475"/>
    </source>
</evidence>
<dbReference type="Pfam" id="PF04024">
    <property type="entry name" value="PspC"/>
    <property type="match status" value="1"/>
</dbReference>
<comment type="caution">
    <text evidence="8">The sequence shown here is derived from an EMBL/GenBank/DDBJ whole genome shotgun (WGS) entry which is preliminary data.</text>
</comment>
<keyword evidence="2" id="KW-1003">Cell membrane</keyword>
<keyword evidence="5 6" id="KW-0472">Membrane</keyword>
<evidence type="ECO:0000256" key="5">
    <source>
        <dbReference type="ARBA" id="ARBA00023136"/>
    </source>
</evidence>
<evidence type="ECO:0000256" key="6">
    <source>
        <dbReference type="SAM" id="Phobius"/>
    </source>
</evidence>
<keyword evidence="3 6" id="KW-0812">Transmembrane</keyword>
<evidence type="ECO:0000313" key="8">
    <source>
        <dbReference type="EMBL" id="MFD0906174.1"/>
    </source>
</evidence>
<keyword evidence="4 6" id="KW-1133">Transmembrane helix</keyword>
<reference evidence="9" key="1">
    <citation type="journal article" date="2019" name="Int. J. Syst. Evol. Microbiol.">
        <title>The Global Catalogue of Microorganisms (GCM) 10K type strain sequencing project: providing services to taxonomists for standard genome sequencing and annotation.</title>
        <authorList>
            <consortium name="The Broad Institute Genomics Platform"/>
            <consortium name="The Broad Institute Genome Sequencing Center for Infectious Disease"/>
            <person name="Wu L."/>
            <person name="Ma J."/>
        </authorList>
    </citation>
    <scope>NUCLEOTIDE SEQUENCE [LARGE SCALE GENOMIC DNA]</scope>
    <source>
        <strain evidence="9">JCM 31202</strain>
    </source>
</reference>
<dbReference type="InterPro" id="IPR052027">
    <property type="entry name" value="PspC"/>
</dbReference>
<protein>
    <submittedName>
        <fullName evidence="8">PspC domain-containing protein</fullName>
    </submittedName>
</protein>
<dbReference type="Proteomes" id="UP001596972">
    <property type="component" value="Unassembled WGS sequence"/>
</dbReference>
<dbReference type="PANTHER" id="PTHR33885:SF3">
    <property type="entry name" value="PHAGE SHOCK PROTEIN C"/>
    <property type="match status" value="1"/>
</dbReference>
<name>A0ABW3F2Z5_9ACTN</name>
<evidence type="ECO:0000256" key="3">
    <source>
        <dbReference type="ARBA" id="ARBA00022692"/>
    </source>
</evidence>